<dbReference type="Gene3D" id="2.30.30.40">
    <property type="entry name" value="SH3 Domains"/>
    <property type="match status" value="1"/>
</dbReference>
<dbReference type="Gene3D" id="1.25.40.10">
    <property type="entry name" value="Tetratricopeptide repeat domain"/>
    <property type="match status" value="1"/>
</dbReference>
<dbReference type="InterPro" id="IPR019734">
    <property type="entry name" value="TPR_rpt"/>
</dbReference>
<protein>
    <submittedName>
        <fullName evidence="4">Uncharacterized protein</fullName>
    </submittedName>
</protein>
<evidence type="ECO:0000256" key="1">
    <source>
        <dbReference type="PROSITE-ProRule" id="PRU00339"/>
    </source>
</evidence>
<proteinExistence type="predicted"/>
<dbReference type="SUPFAM" id="SSF48452">
    <property type="entry name" value="TPR-like"/>
    <property type="match status" value="1"/>
</dbReference>
<dbReference type="EMBL" id="CP036318">
    <property type="protein sequence ID" value="QDV55565.1"/>
    <property type="molecule type" value="Genomic_DNA"/>
</dbReference>
<dbReference type="PROSITE" id="PS50005">
    <property type="entry name" value="TPR"/>
    <property type="match status" value="1"/>
</dbReference>
<dbReference type="Proteomes" id="UP000316770">
    <property type="component" value="Chromosome"/>
</dbReference>
<feature type="transmembrane region" description="Helical" evidence="2">
    <location>
        <begin position="175"/>
        <end position="195"/>
    </location>
</feature>
<evidence type="ECO:0000313" key="5">
    <source>
        <dbReference type="Proteomes" id="UP000316770"/>
    </source>
</evidence>
<keyword evidence="2" id="KW-1133">Transmembrane helix</keyword>
<feature type="transmembrane region" description="Helical" evidence="2">
    <location>
        <begin position="149"/>
        <end position="168"/>
    </location>
</feature>
<accession>A0A518IR49</accession>
<dbReference type="RefSeq" id="WP_145283442.1">
    <property type="nucleotide sequence ID" value="NZ_CP036318.1"/>
</dbReference>
<feature type="chain" id="PRO_5021820861" evidence="3">
    <location>
        <begin position="21"/>
        <end position="268"/>
    </location>
</feature>
<reference evidence="4 5" key="1">
    <citation type="submission" date="2019-02" db="EMBL/GenBank/DDBJ databases">
        <title>Deep-cultivation of Planctomycetes and their phenomic and genomic characterization uncovers novel biology.</title>
        <authorList>
            <person name="Wiegand S."/>
            <person name="Jogler M."/>
            <person name="Boedeker C."/>
            <person name="Pinto D."/>
            <person name="Vollmers J."/>
            <person name="Rivas-Marin E."/>
            <person name="Kohn T."/>
            <person name="Peeters S.H."/>
            <person name="Heuer A."/>
            <person name="Rast P."/>
            <person name="Oberbeckmann S."/>
            <person name="Bunk B."/>
            <person name="Jeske O."/>
            <person name="Meyerdierks A."/>
            <person name="Storesund J.E."/>
            <person name="Kallscheuer N."/>
            <person name="Luecker S."/>
            <person name="Lage O.M."/>
            <person name="Pohl T."/>
            <person name="Merkel B.J."/>
            <person name="Hornburger P."/>
            <person name="Mueller R.-W."/>
            <person name="Bruemmer F."/>
            <person name="Labrenz M."/>
            <person name="Spormann A.M."/>
            <person name="Op den Camp H."/>
            <person name="Overmann J."/>
            <person name="Amann R."/>
            <person name="Jetten M.S.M."/>
            <person name="Mascher T."/>
            <person name="Medema M.H."/>
            <person name="Devos D.P."/>
            <person name="Kaster A.-K."/>
            <person name="Ovreas L."/>
            <person name="Rohde M."/>
            <person name="Galperin M.Y."/>
            <person name="Jogler C."/>
        </authorList>
    </citation>
    <scope>NUCLEOTIDE SEQUENCE [LARGE SCALE GENOMIC DNA]</scope>
    <source>
        <strain evidence="4 5">Mal33</strain>
    </source>
</reference>
<dbReference type="SMART" id="SM00028">
    <property type="entry name" value="TPR"/>
    <property type="match status" value="1"/>
</dbReference>
<gene>
    <name evidence="4" type="ORF">Mal33_15420</name>
</gene>
<organism evidence="4 5">
    <name type="scientific">Rosistilla oblonga</name>
    <dbReference type="NCBI Taxonomy" id="2527990"/>
    <lineage>
        <taxon>Bacteria</taxon>
        <taxon>Pseudomonadati</taxon>
        <taxon>Planctomycetota</taxon>
        <taxon>Planctomycetia</taxon>
        <taxon>Pirellulales</taxon>
        <taxon>Pirellulaceae</taxon>
        <taxon>Rosistilla</taxon>
    </lineage>
</organism>
<keyword evidence="1" id="KW-0802">TPR repeat</keyword>
<evidence type="ECO:0000256" key="3">
    <source>
        <dbReference type="SAM" id="SignalP"/>
    </source>
</evidence>
<keyword evidence="2" id="KW-0472">Membrane</keyword>
<feature type="signal peptide" evidence="3">
    <location>
        <begin position="1"/>
        <end position="20"/>
    </location>
</feature>
<name>A0A518IR49_9BACT</name>
<evidence type="ECO:0000256" key="2">
    <source>
        <dbReference type="SAM" id="Phobius"/>
    </source>
</evidence>
<sequence length="268" mass="29051" precursor="true">MNRLLKTLLCIVALSQSVWANPSNKSLEQAIEAYNEGFAAVEREQRLRHFRRAELLFAQVAEAGEIENASLYVSLGNAALGAQRIGPAIVAFRRALAIDPSNRQARQNLEHARTLLPDWVPRPEATATSFGSLVGALFGESVARSADQIYLLASIAFLAAAVLLALAIRTDRKGLRNLAGVLAVIWIAFLGTAVWKSYQPTAAVAVVILPDTTARAADSINSPSRLPEPLPSGTEVQVMEDRSDWLRVRLFDGRDAWLPASSVARLAS</sequence>
<keyword evidence="3" id="KW-0732">Signal</keyword>
<dbReference type="AlphaFoldDB" id="A0A518IR49"/>
<keyword evidence="2" id="KW-0812">Transmembrane</keyword>
<evidence type="ECO:0000313" key="4">
    <source>
        <dbReference type="EMBL" id="QDV55565.1"/>
    </source>
</evidence>
<feature type="repeat" description="TPR" evidence="1">
    <location>
        <begin position="69"/>
        <end position="102"/>
    </location>
</feature>
<keyword evidence="5" id="KW-1185">Reference proteome</keyword>
<dbReference type="InterPro" id="IPR011990">
    <property type="entry name" value="TPR-like_helical_dom_sf"/>
</dbReference>